<reference evidence="4" key="1">
    <citation type="journal article" date="2019" name="Int. J. Syst. Evol. Microbiol.">
        <title>The Global Catalogue of Microorganisms (GCM) 10K type strain sequencing project: providing services to taxonomists for standard genome sequencing and annotation.</title>
        <authorList>
            <consortium name="The Broad Institute Genomics Platform"/>
            <consortium name="The Broad Institute Genome Sequencing Center for Infectious Disease"/>
            <person name="Wu L."/>
            <person name="Ma J."/>
        </authorList>
    </citation>
    <scope>NUCLEOTIDE SEQUENCE [LARGE SCALE GENOMIC DNA]</scope>
    <source>
        <strain evidence="4">CGMCC 1.10363</strain>
    </source>
</reference>
<dbReference type="PANTHER" id="PTHR30204">
    <property type="entry name" value="REDOX-CYCLING DRUG-SENSING TRANSCRIPTIONAL ACTIVATOR SOXR"/>
    <property type="match status" value="1"/>
</dbReference>
<evidence type="ECO:0000313" key="4">
    <source>
        <dbReference type="Proteomes" id="UP001595900"/>
    </source>
</evidence>
<evidence type="ECO:0000313" key="3">
    <source>
        <dbReference type="EMBL" id="MFC4243395.1"/>
    </source>
</evidence>
<dbReference type="PANTHER" id="PTHR30204:SF98">
    <property type="entry name" value="HTH-TYPE TRANSCRIPTIONAL REGULATOR ADHR"/>
    <property type="match status" value="1"/>
</dbReference>
<name>A0ABV8Q7G4_9MICO</name>
<dbReference type="InterPro" id="IPR047057">
    <property type="entry name" value="MerR_fam"/>
</dbReference>
<feature type="domain" description="HTH merR-type" evidence="2">
    <location>
        <begin position="17"/>
        <end position="87"/>
    </location>
</feature>
<comment type="caution">
    <text evidence="3">The sequence shown here is derived from an EMBL/GenBank/DDBJ whole genome shotgun (WGS) entry which is preliminary data.</text>
</comment>
<gene>
    <name evidence="3" type="ORF">ACFOYW_08420</name>
</gene>
<dbReference type="SMART" id="SM00422">
    <property type="entry name" value="HTH_MERR"/>
    <property type="match status" value="1"/>
</dbReference>
<dbReference type="EMBL" id="JBHSCN010000005">
    <property type="protein sequence ID" value="MFC4243395.1"/>
    <property type="molecule type" value="Genomic_DNA"/>
</dbReference>
<organism evidence="3 4">
    <name type="scientific">Gryllotalpicola reticulitermitis</name>
    <dbReference type="NCBI Taxonomy" id="1184153"/>
    <lineage>
        <taxon>Bacteria</taxon>
        <taxon>Bacillati</taxon>
        <taxon>Actinomycetota</taxon>
        <taxon>Actinomycetes</taxon>
        <taxon>Micrococcales</taxon>
        <taxon>Microbacteriaceae</taxon>
        <taxon>Gryllotalpicola</taxon>
    </lineage>
</organism>
<dbReference type="Gene3D" id="1.10.1660.10">
    <property type="match status" value="1"/>
</dbReference>
<dbReference type="CDD" id="cd01109">
    <property type="entry name" value="HTH_YyaN"/>
    <property type="match status" value="1"/>
</dbReference>
<dbReference type="Pfam" id="PF13411">
    <property type="entry name" value="MerR_1"/>
    <property type="match status" value="1"/>
</dbReference>
<dbReference type="InterPro" id="IPR009061">
    <property type="entry name" value="DNA-bd_dom_put_sf"/>
</dbReference>
<dbReference type="RefSeq" id="WP_390228426.1">
    <property type="nucleotide sequence ID" value="NZ_JBHSCN010000005.1"/>
</dbReference>
<dbReference type="PROSITE" id="PS00552">
    <property type="entry name" value="HTH_MERR_1"/>
    <property type="match status" value="1"/>
</dbReference>
<dbReference type="Proteomes" id="UP001595900">
    <property type="component" value="Unassembled WGS sequence"/>
</dbReference>
<dbReference type="PROSITE" id="PS50937">
    <property type="entry name" value="HTH_MERR_2"/>
    <property type="match status" value="1"/>
</dbReference>
<keyword evidence="4" id="KW-1185">Reference proteome</keyword>
<evidence type="ECO:0000259" key="2">
    <source>
        <dbReference type="PROSITE" id="PS50937"/>
    </source>
</evidence>
<keyword evidence="1" id="KW-0238">DNA-binding</keyword>
<accession>A0ABV8Q7G4</accession>
<evidence type="ECO:0000256" key="1">
    <source>
        <dbReference type="ARBA" id="ARBA00023125"/>
    </source>
</evidence>
<dbReference type="SUPFAM" id="SSF46955">
    <property type="entry name" value="Putative DNA-binding domain"/>
    <property type="match status" value="1"/>
</dbReference>
<proteinExistence type="predicted"/>
<sequence>MSDLLLPHAPVRVPLAGFAIGDAAHACGVTPDTLRYYEREDLLLEPTARDASGRRRYTARDLAWIAGLVMLRETGMPIAGLRRMAELYRTPGADAERLRLLEEHREHVIAEQRRIAQHLEAIEAKIASYRAALREAD</sequence>
<protein>
    <submittedName>
        <fullName evidence="3">MerR family transcriptional regulator</fullName>
    </submittedName>
</protein>
<dbReference type="InterPro" id="IPR000551">
    <property type="entry name" value="MerR-type_HTH_dom"/>
</dbReference>